<dbReference type="FunCoup" id="Q54PN0">
    <property type="interactions" value="3"/>
</dbReference>
<feature type="transmembrane region" description="Helical" evidence="1">
    <location>
        <begin position="409"/>
        <end position="430"/>
    </location>
</feature>
<keyword evidence="1" id="KW-0812">Transmembrane</keyword>
<name>Q54PN0_DICDI</name>
<dbReference type="dictyBase" id="DDB_G0284427"/>
<proteinExistence type="predicted"/>
<evidence type="ECO:0000256" key="1">
    <source>
        <dbReference type="SAM" id="Phobius"/>
    </source>
</evidence>
<keyword evidence="4" id="KW-1185">Reference proteome</keyword>
<dbReference type="AlphaFoldDB" id="Q54PN0"/>
<comment type="caution">
    <text evidence="3">The sequence shown here is derived from an EMBL/GenBank/DDBJ whole genome shotgun (WGS) entry which is preliminary data.</text>
</comment>
<protein>
    <submittedName>
        <fullName evidence="3">Uncharacterized protein</fullName>
    </submittedName>
</protein>
<dbReference type="SUPFAM" id="SSF69304">
    <property type="entry name" value="Tricorn protease N-terminal domain"/>
    <property type="match status" value="1"/>
</dbReference>
<dbReference type="GeneID" id="8624595"/>
<dbReference type="HOGENOM" id="CLU_617412_0_0_1"/>
<dbReference type="KEGG" id="ddi:DDB_G0284427"/>
<gene>
    <name evidence="3" type="ORF">DDB_G0284427</name>
</gene>
<dbReference type="SMR" id="Q54PN0"/>
<dbReference type="VEuPathDB" id="AmoebaDB:DDB_G0284427"/>
<dbReference type="OMA" id="INESTKM"/>
<feature type="chain" id="PRO_5004249724" evidence="2">
    <location>
        <begin position="21"/>
        <end position="444"/>
    </location>
</feature>
<keyword evidence="1" id="KW-1133">Transmembrane helix</keyword>
<keyword evidence="2" id="KW-0732">Signal</keyword>
<keyword evidence="1" id="KW-0472">Membrane</keyword>
<evidence type="ECO:0000256" key="2">
    <source>
        <dbReference type="SAM" id="SignalP"/>
    </source>
</evidence>
<dbReference type="Proteomes" id="UP000002195">
    <property type="component" value="Unassembled WGS sequence"/>
</dbReference>
<evidence type="ECO:0000313" key="4">
    <source>
        <dbReference type="Proteomes" id="UP000002195"/>
    </source>
</evidence>
<sequence length="444" mass="51895">MKIIFICLLLLIFSFILINGYSYSSKVKLADMKFIKNSQINEPNICYFLNGGTLFGILLNESSTDIIHFNEINFNKNDKIPNEIIMAKSNFSLTTIGSIWGMKNKISLNFEKNEEFNIYNDLKDVKNSYIANPSMIYYNEYKYNVIGMTYQSSNEYSQFIRPFGISFIEESGFEQSIPINEMWTNENKKKKPDFKEIINYIDKNIYVFGGIEEVQSFKSCHNKITNIYYGFVKDYYQNQFIIQFNCTDKNIKSIPFDSELYFYTTYITQYQDIFVISGSDRISGDFGIYTVDLKSKEKTLIHSGVYQPTFYIKSENTRYLMFYTSQEGTITIYDILKKKSKEILLESKINEKIAKNIDSAYAVYHGTDQSEEFEFLNAPINSKSFIYSNQVNNNNIVQKKSNSKSWLKFFIPIVTLSSICLIVLAFITVIKKRKNRTKKFISFD</sequence>
<accession>Q54PN0</accession>
<dbReference type="EMBL" id="AAFI02000064">
    <property type="protein sequence ID" value="EAL65262.1"/>
    <property type="molecule type" value="Genomic_DNA"/>
</dbReference>
<dbReference type="InParanoid" id="Q54PN0"/>
<dbReference type="PaxDb" id="44689-DDB0186009"/>
<dbReference type="RefSeq" id="XP_638624.1">
    <property type="nucleotide sequence ID" value="XM_633532.1"/>
</dbReference>
<organism evidence="3 4">
    <name type="scientific">Dictyostelium discoideum</name>
    <name type="common">Social amoeba</name>
    <dbReference type="NCBI Taxonomy" id="44689"/>
    <lineage>
        <taxon>Eukaryota</taxon>
        <taxon>Amoebozoa</taxon>
        <taxon>Evosea</taxon>
        <taxon>Eumycetozoa</taxon>
        <taxon>Dictyostelia</taxon>
        <taxon>Dictyosteliales</taxon>
        <taxon>Dictyosteliaceae</taxon>
        <taxon>Dictyostelium</taxon>
    </lineage>
</organism>
<reference evidence="3 4" key="1">
    <citation type="journal article" date="2005" name="Nature">
        <title>The genome of the social amoeba Dictyostelium discoideum.</title>
        <authorList>
            <consortium name="The Dictyostelium discoideum Sequencing Consortium"/>
            <person name="Eichinger L."/>
            <person name="Pachebat J.A."/>
            <person name="Glockner G."/>
            <person name="Rajandream M.A."/>
            <person name="Sucgang R."/>
            <person name="Berriman M."/>
            <person name="Song J."/>
            <person name="Olsen R."/>
            <person name="Szafranski K."/>
            <person name="Xu Q."/>
            <person name="Tunggal B."/>
            <person name="Kummerfeld S."/>
            <person name="Madera M."/>
            <person name="Konfortov B.A."/>
            <person name="Rivero F."/>
            <person name="Bankier A.T."/>
            <person name="Lehmann R."/>
            <person name="Hamlin N."/>
            <person name="Davies R."/>
            <person name="Gaudet P."/>
            <person name="Fey P."/>
            <person name="Pilcher K."/>
            <person name="Chen G."/>
            <person name="Saunders D."/>
            <person name="Sodergren E."/>
            <person name="Davis P."/>
            <person name="Kerhornou A."/>
            <person name="Nie X."/>
            <person name="Hall N."/>
            <person name="Anjard C."/>
            <person name="Hemphill L."/>
            <person name="Bason N."/>
            <person name="Farbrother P."/>
            <person name="Desany B."/>
            <person name="Just E."/>
            <person name="Morio T."/>
            <person name="Rost R."/>
            <person name="Churcher C."/>
            <person name="Cooper J."/>
            <person name="Haydock S."/>
            <person name="van Driessche N."/>
            <person name="Cronin A."/>
            <person name="Goodhead I."/>
            <person name="Muzny D."/>
            <person name="Mourier T."/>
            <person name="Pain A."/>
            <person name="Lu M."/>
            <person name="Harper D."/>
            <person name="Lindsay R."/>
            <person name="Hauser H."/>
            <person name="James K."/>
            <person name="Quiles M."/>
            <person name="Madan Babu M."/>
            <person name="Saito T."/>
            <person name="Buchrieser C."/>
            <person name="Wardroper A."/>
            <person name="Felder M."/>
            <person name="Thangavelu M."/>
            <person name="Johnson D."/>
            <person name="Knights A."/>
            <person name="Loulseged H."/>
            <person name="Mungall K."/>
            <person name="Oliver K."/>
            <person name="Price C."/>
            <person name="Quail M.A."/>
            <person name="Urushihara H."/>
            <person name="Hernandez J."/>
            <person name="Rabbinowitsch E."/>
            <person name="Steffen D."/>
            <person name="Sanders M."/>
            <person name="Ma J."/>
            <person name="Kohara Y."/>
            <person name="Sharp S."/>
            <person name="Simmonds M."/>
            <person name="Spiegler S."/>
            <person name="Tivey A."/>
            <person name="Sugano S."/>
            <person name="White B."/>
            <person name="Walker D."/>
            <person name="Woodward J."/>
            <person name="Winckler T."/>
            <person name="Tanaka Y."/>
            <person name="Shaulsky G."/>
            <person name="Schleicher M."/>
            <person name="Weinstock G."/>
            <person name="Rosenthal A."/>
            <person name="Cox E.C."/>
            <person name="Chisholm R.L."/>
            <person name="Gibbs R."/>
            <person name="Loomis W.F."/>
            <person name="Platzer M."/>
            <person name="Kay R.R."/>
            <person name="Williams J."/>
            <person name="Dear P.H."/>
            <person name="Noegel A.A."/>
            <person name="Barrell B."/>
            <person name="Kuspa A."/>
        </authorList>
    </citation>
    <scope>NUCLEOTIDE SEQUENCE [LARGE SCALE GENOMIC DNA]</scope>
    <source>
        <strain evidence="3 4">AX4</strain>
    </source>
</reference>
<feature type="signal peptide" evidence="2">
    <location>
        <begin position="1"/>
        <end position="20"/>
    </location>
</feature>
<evidence type="ECO:0000313" key="3">
    <source>
        <dbReference type="EMBL" id="EAL65262.1"/>
    </source>
</evidence>